<evidence type="ECO:0000256" key="3">
    <source>
        <dbReference type="ARBA" id="ARBA00022963"/>
    </source>
</evidence>
<dbReference type="Pfam" id="PF11815">
    <property type="entry name" value="DUF3336"/>
    <property type="match status" value="1"/>
</dbReference>
<feature type="active site" description="Nucleophile" evidence="5">
    <location>
        <position position="243"/>
    </location>
</feature>
<evidence type="ECO:0000256" key="6">
    <source>
        <dbReference type="RuleBase" id="RU362055"/>
    </source>
</evidence>
<evidence type="ECO:0000259" key="8">
    <source>
        <dbReference type="PROSITE" id="PS51635"/>
    </source>
</evidence>
<name>A0ABR3VB73_HUMIN</name>
<organism evidence="9 10">
    <name type="scientific">Humicola insolens</name>
    <name type="common">Soft-rot fungus</name>
    <dbReference type="NCBI Taxonomy" id="85995"/>
    <lineage>
        <taxon>Eukaryota</taxon>
        <taxon>Fungi</taxon>
        <taxon>Dikarya</taxon>
        <taxon>Ascomycota</taxon>
        <taxon>Pezizomycotina</taxon>
        <taxon>Sordariomycetes</taxon>
        <taxon>Sordariomycetidae</taxon>
        <taxon>Sordariales</taxon>
        <taxon>Chaetomiaceae</taxon>
        <taxon>Mycothermus</taxon>
    </lineage>
</organism>
<dbReference type="Gene3D" id="3.40.1090.10">
    <property type="entry name" value="Cytosolic phospholipase A2 catalytic domain"/>
    <property type="match status" value="2"/>
</dbReference>
<evidence type="ECO:0000313" key="9">
    <source>
        <dbReference type="EMBL" id="KAL1838802.1"/>
    </source>
</evidence>
<proteinExistence type="inferred from homology"/>
<dbReference type="InterPro" id="IPR016035">
    <property type="entry name" value="Acyl_Trfase/lysoPLipase"/>
</dbReference>
<feature type="active site" description="Proton acceptor" evidence="5">
    <location>
        <position position="392"/>
    </location>
</feature>
<evidence type="ECO:0000256" key="1">
    <source>
        <dbReference type="ARBA" id="ARBA00002682"/>
    </source>
</evidence>
<comment type="similarity">
    <text evidence="6">Belongs to the PLPL family.</text>
</comment>
<dbReference type="InterPro" id="IPR021771">
    <property type="entry name" value="Triacylglycerol_lipase_N"/>
</dbReference>
<comment type="caution">
    <text evidence="5">Lacks conserved residue(s) required for the propagation of feature annotation.</text>
</comment>
<feature type="compositionally biased region" description="Gly residues" evidence="7">
    <location>
        <begin position="805"/>
        <end position="814"/>
    </location>
</feature>
<dbReference type="Proteomes" id="UP001583172">
    <property type="component" value="Unassembled WGS sequence"/>
</dbReference>
<feature type="short sequence motif" description="GXSXG" evidence="5">
    <location>
        <begin position="241"/>
        <end position="245"/>
    </location>
</feature>
<dbReference type="InterPro" id="IPR002641">
    <property type="entry name" value="PNPLA_dom"/>
</dbReference>
<evidence type="ECO:0000256" key="5">
    <source>
        <dbReference type="PROSITE-ProRule" id="PRU01161"/>
    </source>
</evidence>
<feature type="compositionally biased region" description="Low complexity" evidence="7">
    <location>
        <begin position="815"/>
        <end position="825"/>
    </location>
</feature>
<comment type="subcellular location">
    <subcellularLocation>
        <location evidence="6">Membrane</location>
        <topology evidence="6">Single-pass membrane protein</topology>
    </subcellularLocation>
</comment>
<dbReference type="EC" id="3.1.1.-" evidence="6"/>
<dbReference type="PROSITE" id="PS51635">
    <property type="entry name" value="PNPLA"/>
    <property type="match status" value="1"/>
</dbReference>
<reference evidence="9 10" key="1">
    <citation type="journal article" date="2024" name="Commun. Biol.">
        <title>Comparative genomic analysis of thermophilic fungi reveals convergent evolutionary adaptations and gene losses.</title>
        <authorList>
            <person name="Steindorff A.S."/>
            <person name="Aguilar-Pontes M.V."/>
            <person name="Robinson A.J."/>
            <person name="Andreopoulos B."/>
            <person name="LaButti K."/>
            <person name="Kuo A."/>
            <person name="Mondo S."/>
            <person name="Riley R."/>
            <person name="Otillar R."/>
            <person name="Haridas S."/>
            <person name="Lipzen A."/>
            <person name="Grimwood J."/>
            <person name="Schmutz J."/>
            <person name="Clum A."/>
            <person name="Reid I.D."/>
            <person name="Moisan M.C."/>
            <person name="Butler G."/>
            <person name="Nguyen T.T.M."/>
            <person name="Dewar K."/>
            <person name="Conant G."/>
            <person name="Drula E."/>
            <person name="Henrissat B."/>
            <person name="Hansel C."/>
            <person name="Singer S."/>
            <person name="Hutchinson M.I."/>
            <person name="de Vries R.P."/>
            <person name="Natvig D.O."/>
            <person name="Powell A.J."/>
            <person name="Tsang A."/>
            <person name="Grigoriev I.V."/>
        </authorList>
    </citation>
    <scope>NUCLEOTIDE SEQUENCE [LARGE SCALE GENOMIC DNA]</scope>
    <source>
        <strain evidence="9 10">CBS 620.91</strain>
    </source>
</reference>
<feature type="region of interest" description="Disordered" evidence="7">
    <location>
        <begin position="1"/>
        <end position="28"/>
    </location>
</feature>
<dbReference type="InterPro" id="IPR050301">
    <property type="entry name" value="NTE"/>
</dbReference>
<feature type="compositionally biased region" description="Low complexity" evidence="7">
    <location>
        <begin position="762"/>
        <end position="789"/>
    </location>
</feature>
<evidence type="ECO:0000256" key="4">
    <source>
        <dbReference type="ARBA" id="ARBA00023098"/>
    </source>
</evidence>
<dbReference type="PANTHER" id="PTHR14226">
    <property type="entry name" value="NEUROPATHY TARGET ESTERASE/SWISS CHEESE D.MELANOGASTER"/>
    <property type="match status" value="1"/>
</dbReference>
<dbReference type="EMBL" id="JAZGSY010000192">
    <property type="protein sequence ID" value="KAL1838802.1"/>
    <property type="molecule type" value="Genomic_DNA"/>
</dbReference>
<keyword evidence="10" id="KW-1185">Reference proteome</keyword>
<keyword evidence="3 5" id="KW-0442">Lipid degradation</keyword>
<keyword evidence="4 5" id="KW-0443">Lipid metabolism</keyword>
<dbReference type="PANTHER" id="PTHR14226:SF10">
    <property type="entry name" value="TRIACYLGLYCEROL LIPASE 4-RELATED"/>
    <property type="match status" value="1"/>
</dbReference>
<evidence type="ECO:0000313" key="10">
    <source>
        <dbReference type="Proteomes" id="UP001583172"/>
    </source>
</evidence>
<gene>
    <name evidence="9" type="ORF">VTJ49DRAFT_2195</name>
</gene>
<dbReference type="SUPFAM" id="SSF52151">
    <property type="entry name" value="FabD/lysophospholipase-like"/>
    <property type="match status" value="1"/>
</dbReference>
<feature type="domain" description="PNPLA" evidence="8">
    <location>
        <begin position="210"/>
        <end position="405"/>
    </location>
</feature>
<feature type="region of interest" description="Disordered" evidence="7">
    <location>
        <begin position="801"/>
        <end position="867"/>
    </location>
</feature>
<evidence type="ECO:0000256" key="7">
    <source>
        <dbReference type="SAM" id="MobiDB-lite"/>
    </source>
</evidence>
<evidence type="ECO:0000256" key="2">
    <source>
        <dbReference type="ARBA" id="ARBA00022801"/>
    </source>
</evidence>
<comment type="caution">
    <text evidence="9">The sequence shown here is derived from an EMBL/GenBank/DDBJ whole genome shotgun (WGS) entry which is preliminary data.</text>
</comment>
<keyword evidence="2 5" id="KW-0378">Hydrolase</keyword>
<accession>A0ABR3VB73</accession>
<comment type="function">
    <text evidence="1">Probable lipid hydrolase.</text>
</comment>
<protein>
    <recommendedName>
        <fullName evidence="6">Patatin-like phospholipase domain-containing protein</fullName>
        <ecNumber evidence="6">3.1.1.-</ecNumber>
    </recommendedName>
</protein>
<dbReference type="CDD" id="cd07230">
    <property type="entry name" value="Pat_TGL4-5_like"/>
    <property type="match status" value="1"/>
</dbReference>
<feature type="region of interest" description="Disordered" evidence="7">
    <location>
        <begin position="647"/>
        <end position="692"/>
    </location>
</feature>
<sequence length="867" mass="94839">MTIPEMPELLVHNPLADPKPRRKKKCRACDGSPVSRLVHGAGNAVLSLRGGVPESDRADRRTDEHQLALEGRMLNAKTLDEWEAAAKELDEFEGNDAWKLDDDTGEAEYRPDLIRAKLQALDAARANCDINGMMYLIRTALSRDVGGMGSTELYLRSYIGTKALIERYVQSAVDTIDAVVDLGMRRTDVDPRDLLEGMVYARQSFGRSAVLLSGGATFGMAHIGVLKTLFEQNLLPRIISGASAGSIVCAVVCTRKDEELPSLVSTFEYGDMDVFSSDGETMIDHIRGLLTRGSWADINHLTRVMRSWLGDITFREAYNRTRRICNICVSSASMYDVPRLLNYVTAPNVLIWSAVAASCSVPLVFQGHPLLMKHPETGALEPWIPTPQQLIDGSVDNDLPMTRLAEMFNVNHFIVSQVNPHVVPFLAKDEQVVPGQLHQKQTRQSHNDRIESLASIIKEEGLYRMQFLAELGIFPNLLTKLLSVISQKYSGDINILPEITLSDVPLMLKNPTVDFLRRHCLIGERATWPKMSRIRHRLAIELALDKAVHALRTRVVFSKSQVDLRRALGVPGPLVLRGMPNHHYHYQNGDTTAPDTPWAMGSATAYSATQPPSVAGMSPVEVRASIDRRRGSGASIQLAAARHAGPFFRESESESDEEENEGRLELTMRSLGRQDKGSGFDRRPGTVHDGRKAPRLKRNAKSHMQMRAGRPVESIASSDFLLGREPLPLVEGALPAGPTTTATYGCFVEDFNTRVGTEEQSESQSQSQCWDDPTQSQIQSPSSQTQTPTMVESLIPAPSLTLAAEGGGIGGAGGEESASQASDGGLVSDADPYAAGAASVAGNRKGQGLLRRASQSQSHSKLRCSVP</sequence>
<comment type="function">
    <text evidence="6">Lipid hydrolase.</text>
</comment>
<feature type="compositionally biased region" description="Basic and acidic residues" evidence="7">
    <location>
        <begin position="661"/>
        <end position="692"/>
    </location>
</feature>
<dbReference type="Pfam" id="PF01734">
    <property type="entry name" value="Patatin"/>
    <property type="match status" value="1"/>
</dbReference>
<feature type="region of interest" description="Disordered" evidence="7">
    <location>
        <begin position="755"/>
        <end position="789"/>
    </location>
</feature>